<dbReference type="InterPro" id="IPR020843">
    <property type="entry name" value="ER"/>
</dbReference>
<proteinExistence type="predicted"/>
<dbReference type="InterPro" id="IPR011032">
    <property type="entry name" value="GroES-like_sf"/>
</dbReference>
<dbReference type="Pfam" id="PF08240">
    <property type="entry name" value="ADH_N"/>
    <property type="match status" value="1"/>
</dbReference>
<dbReference type="InterPro" id="IPR036291">
    <property type="entry name" value="NAD(P)-bd_dom_sf"/>
</dbReference>
<evidence type="ECO:0000259" key="2">
    <source>
        <dbReference type="SMART" id="SM00829"/>
    </source>
</evidence>
<dbReference type="PANTHER" id="PTHR43677:SF4">
    <property type="entry name" value="QUINONE OXIDOREDUCTASE-LIKE PROTEIN 2"/>
    <property type="match status" value="1"/>
</dbReference>
<protein>
    <submittedName>
        <fullName evidence="3">NADPH:quinone oxidoreductase family protein</fullName>
    </submittedName>
</protein>
<name>A0ABT2NLK3_9RHOB</name>
<dbReference type="RefSeq" id="WP_261495294.1">
    <property type="nucleotide sequence ID" value="NZ_JAOCQF010000001.1"/>
</dbReference>
<dbReference type="SUPFAM" id="SSF50129">
    <property type="entry name" value="GroES-like"/>
    <property type="match status" value="1"/>
</dbReference>
<dbReference type="InterPro" id="IPR013154">
    <property type="entry name" value="ADH-like_N"/>
</dbReference>
<feature type="domain" description="Enoyl reductase (ER)" evidence="2">
    <location>
        <begin position="10"/>
        <end position="316"/>
    </location>
</feature>
<evidence type="ECO:0000313" key="4">
    <source>
        <dbReference type="Proteomes" id="UP001205601"/>
    </source>
</evidence>
<keyword evidence="4" id="KW-1185">Reference proteome</keyword>
<dbReference type="InterPro" id="IPR013149">
    <property type="entry name" value="ADH-like_C"/>
</dbReference>
<dbReference type="EMBL" id="JAOCQF010000001">
    <property type="protein sequence ID" value="MCT8329798.1"/>
    <property type="molecule type" value="Genomic_DNA"/>
</dbReference>
<dbReference type="Proteomes" id="UP001205601">
    <property type="component" value="Unassembled WGS sequence"/>
</dbReference>
<organism evidence="3 4">
    <name type="scientific">Albidovulum sediminis</name>
    <dbReference type="NCBI Taxonomy" id="3066345"/>
    <lineage>
        <taxon>Bacteria</taxon>
        <taxon>Pseudomonadati</taxon>
        <taxon>Pseudomonadota</taxon>
        <taxon>Alphaproteobacteria</taxon>
        <taxon>Rhodobacterales</taxon>
        <taxon>Paracoccaceae</taxon>
        <taxon>Albidovulum</taxon>
    </lineage>
</organism>
<dbReference type="CDD" id="cd08241">
    <property type="entry name" value="QOR1"/>
    <property type="match status" value="1"/>
</dbReference>
<accession>A0ABT2NLK3</accession>
<dbReference type="Gene3D" id="3.90.180.10">
    <property type="entry name" value="Medium-chain alcohol dehydrogenases, catalytic domain"/>
    <property type="match status" value="1"/>
</dbReference>
<dbReference type="PANTHER" id="PTHR43677">
    <property type="entry name" value="SHORT-CHAIN DEHYDROGENASE/REDUCTASE"/>
    <property type="match status" value="1"/>
</dbReference>
<gene>
    <name evidence="3" type="ORF">N5I32_09760</name>
</gene>
<dbReference type="Pfam" id="PF00107">
    <property type="entry name" value="ADH_zinc_N"/>
    <property type="match status" value="1"/>
</dbReference>
<dbReference type="Gene3D" id="3.40.50.720">
    <property type="entry name" value="NAD(P)-binding Rossmann-like Domain"/>
    <property type="match status" value="1"/>
</dbReference>
<evidence type="ECO:0000313" key="3">
    <source>
        <dbReference type="EMBL" id="MCT8329798.1"/>
    </source>
</evidence>
<comment type="caution">
    <text evidence="3">The sequence shown here is derived from an EMBL/GenBank/DDBJ whole genome shotgun (WGS) entry which is preliminary data.</text>
</comment>
<dbReference type="InterPro" id="IPR051397">
    <property type="entry name" value="Zn-ADH-like_protein"/>
</dbReference>
<evidence type="ECO:0000256" key="1">
    <source>
        <dbReference type="SAM" id="MobiDB-lite"/>
    </source>
</evidence>
<reference evidence="4" key="1">
    <citation type="submission" date="2023-07" db="EMBL/GenBank/DDBJ databases">
        <title>Defluviimonas sediminis sp. nov., isolated from mangrove sediment.</title>
        <authorList>
            <person name="Liu L."/>
            <person name="Li J."/>
            <person name="Huang Y."/>
            <person name="Pan J."/>
            <person name="Li M."/>
        </authorList>
    </citation>
    <scope>NUCLEOTIDE SEQUENCE [LARGE SCALE GENOMIC DNA]</scope>
    <source>
        <strain evidence="4">FT324</strain>
    </source>
</reference>
<sequence length="321" mass="33325">MKSLQISDFGSLPALVDTPEPQPGPGEVRIRVTACGLNFADLLMIDGTYQDCPRPPFTLGMEVAGTVDAAGPGTAGPPPGTRVAAFAGSGGLAGHVCVPGSACVVLPDGMPFEQAAGFLVAYGTSHLALTHRARIQPGETLLVLGAAGGVGLTAVEVGKILGARVIAVARGQDKLAVAARAGADHLIDATADLRAEVKALGGADVVYDAVGGDLFQAALRATRPDGRLLAIGFASGKVPQVPANHLLVKNLTLIGFYWGGYRTFRPDLLSASLAELMRWYEAGRLHPHVSHVLPLERATEGLALLRDRRSTGKVVIRVDQQ</sequence>
<dbReference type="SUPFAM" id="SSF51735">
    <property type="entry name" value="NAD(P)-binding Rossmann-fold domains"/>
    <property type="match status" value="1"/>
</dbReference>
<dbReference type="SMART" id="SM00829">
    <property type="entry name" value="PKS_ER"/>
    <property type="match status" value="1"/>
</dbReference>
<feature type="region of interest" description="Disordered" evidence="1">
    <location>
        <begin position="1"/>
        <end position="25"/>
    </location>
</feature>